<keyword evidence="13" id="KW-0934">Plastid</keyword>
<feature type="domain" description="PAS" evidence="11">
    <location>
        <begin position="276"/>
        <end position="346"/>
    </location>
</feature>
<dbReference type="Gene3D" id="1.10.287.130">
    <property type="match status" value="1"/>
</dbReference>
<dbReference type="Pfam" id="PF00672">
    <property type="entry name" value="HAMP"/>
    <property type="match status" value="1"/>
</dbReference>
<protein>
    <recommendedName>
        <fullName evidence="8">Uncharacterized sensor-like histidine kinase ycf26</fullName>
        <ecNumber evidence="3">2.7.13.3</ecNumber>
    </recommendedName>
</protein>
<keyword evidence="13" id="KW-0150">Chloroplast</keyword>
<evidence type="ECO:0000256" key="1">
    <source>
        <dbReference type="ARBA" id="ARBA00000085"/>
    </source>
</evidence>
<geneLocation type="chloroplast" evidence="13"/>
<proteinExistence type="predicted"/>
<dbReference type="InterPro" id="IPR003661">
    <property type="entry name" value="HisK_dim/P_dom"/>
</dbReference>
<dbReference type="GO" id="GO:0031969">
    <property type="term" value="C:chloroplast membrane"/>
    <property type="evidence" value="ECO:0007669"/>
    <property type="project" value="UniProtKB-SubCell"/>
</dbReference>
<dbReference type="InterPro" id="IPR005467">
    <property type="entry name" value="His_kinase_dom"/>
</dbReference>
<keyword evidence="7" id="KW-0902">Two-component regulatory system</keyword>
<evidence type="ECO:0000256" key="9">
    <source>
        <dbReference type="SAM" id="Phobius"/>
    </source>
</evidence>
<dbReference type="SUPFAM" id="SSF158472">
    <property type="entry name" value="HAMP domain-like"/>
    <property type="match status" value="1"/>
</dbReference>
<dbReference type="InterPro" id="IPR050736">
    <property type="entry name" value="Sensor_HK_Regulatory"/>
</dbReference>
<dbReference type="PROSITE" id="PS50112">
    <property type="entry name" value="PAS"/>
    <property type="match status" value="1"/>
</dbReference>
<gene>
    <name evidence="13" type="primary">ycf26</name>
</gene>
<dbReference type="GO" id="GO:0000155">
    <property type="term" value="F:phosphorelay sensor kinase activity"/>
    <property type="evidence" value="ECO:0007669"/>
    <property type="project" value="InterPro"/>
</dbReference>
<dbReference type="Gene3D" id="3.30.565.10">
    <property type="entry name" value="Histidine kinase-like ATPase, C-terminal domain"/>
    <property type="match status" value="1"/>
</dbReference>
<evidence type="ECO:0000256" key="2">
    <source>
        <dbReference type="ARBA" id="ARBA00004508"/>
    </source>
</evidence>
<dbReference type="Gene3D" id="3.30.450.20">
    <property type="entry name" value="PAS domain"/>
    <property type="match status" value="1"/>
</dbReference>
<dbReference type="InterPro" id="IPR036097">
    <property type="entry name" value="HisK_dim/P_sf"/>
</dbReference>
<evidence type="ECO:0000256" key="7">
    <source>
        <dbReference type="ARBA" id="ARBA00023012"/>
    </source>
</evidence>
<dbReference type="EC" id="2.7.13.3" evidence="3"/>
<dbReference type="PROSITE" id="PS50109">
    <property type="entry name" value="HIS_KIN"/>
    <property type="match status" value="1"/>
</dbReference>
<feature type="domain" description="Histidine kinase" evidence="10">
    <location>
        <begin position="411"/>
        <end position="649"/>
    </location>
</feature>
<evidence type="ECO:0000313" key="13">
    <source>
        <dbReference type="EMBL" id="QHD45204.1"/>
    </source>
</evidence>
<name>A0A6B9PI59_9FLOR</name>
<feature type="transmembrane region" description="Helical" evidence="9">
    <location>
        <begin position="194"/>
        <end position="216"/>
    </location>
</feature>
<evidence type="ECO:0000259" key="12">
    <source>
        <dbReference type="PROSITE" id="PS50885"/>
    </source>
</evidence>
<dbReference type="SUPFAM" id="SSF55874">
    <property type="entry name" value="ATPase domain of HSP90 chaperone/DNA topoisomerase II/histidine kinase"/>
    <property type="match status" value="1"/>
</dbReference>
<dbReference type="SMART" id="SM00387">
    <property type="entry name" value="HATPase_c"/>
    <property type="match status" value="1"/>
</dbReference>
<sequence>MSIMVIFSKMRSIFSKWWSDINLKTRLMALTTLIVSLIMSSLTFWALTIIQEDSIITDSRFCKDLGILFASNVLELVEADNQQQLASVVEKIYLSTSSLRYILFFRVDGTLFFGLPVYTNKVQNLLQLHHNLFQIETQDFLFDTPLVKYSTSFKDNITDIIIPLTKNGKNLGSLDLGINSNPALSSSSKLINDISIAIFVSIWFMVLIGAILNTFIINKPIRELLLGIKSIASGNFNQRVNLSLDGELGDLIVSFNEMAERLESYEKTNIDKLTLEKNKLETVVSIIADGAILVDTELRLLFANKVAIKSFNWSNLDIIGKSIFSYFPLHVIEALLPILNDLVKLNCLDNAIYKTQEICIDFDYDSKKFFRFLLTAVLEKNSNTLTGVAIIIQDISREVKLNAAKTQFISNVSHELRTPLCNIGSFIETVIDYNTTLSSQQKIQFLMIANNETKRLSSLVNDILDLSRLESEYNYKLTSVDLPKVLSSIINTSGLMAVNHQIDLILELDSRVEFIFAHESSLLQVIANLISNAIKFTGIYGKVVVRVYSIIPLGHNIDLTSSKYKKKLLQDTELIRVEVIDEGIGIDKRDQKHIFERFVRIENSVHTLEGTGLGLSIVQNILSKYNTQIMIQSQLSVGTSLWFDLLKVK</sequence>
<evidence type="ECO:0000259" key="11">
    <source>
        <dbReference type="PROSITE" id="PS50112"/>
    </source>
</evidence>
<dbReference type="InterPro" id="IPR036890">
    <property type="entry name" value="HATPase_C_sf"/>
</dbReference>
<evidence type="ECO:0000256" key="5">
    <source>
        <dbReference type="ARBA" id="ARBA00022679"/>
    </source>
</evidence>
<keyword evidence="9" id="KW-0472">Membrane</keyword>
<dbReference type="PANTHER" id="PTHR43711">
    <property type="entry name" value="TWO-COMPONENT HISTIDINE KINASE"/>
    <property type="match status" value="1"/>
</dbReference>
<dbReference type="Gene3D" id="6.10.340.10">
    <property type="match status" value="1"/>
</dbReference>
<dbReference type="PRINTS" id="PR00344">
    <property type="entry name" value="BCTRLSENSOR"/>
</dbReference>
<feature type="domain" description="HAMP" evidence="12">
    <location>
        <begin position="215"/>
        <end position="267"/>
    </location>
</feature>
<evidence type="ECO:0000256" key="8">
    <source>
        <dbReference type="ARBA" id="ARBA00069102"/>
    </source>
</evidence>
<dbReference type="EMBL" id="MN853877">
    <property type="protein sequence ID" value="QHD45204.1"/>
    <property type="molecule type" value="Genomic_DNA"/>
</dbReference>
<comment type="catalytic activity">
    <reaction evidence="1">
        <text>ATP + protein L-histidine = ADP + protein N-phospho-L-histidine.</text>
        <dbReference type="EC" id="2.7.13.3"/>
    </reaction>
</comment>
<evidence type="ECO:0000256" key="3">
    <source>
        <dbReference type="ARBA" id="ARBA00012438"/>
    </source>
</evidence>
<dbReference type="InterPro" id="IPR000014">
    <property type="entry name" value="PAS"/>
</dbReference>
<dbReference type="SMART" id="SM00091">
    <property type="entry name" value="PAS"/>
    <property type="match status" value="1"/>
</dbReference>
<accession>A0A6B9PI59</accession>
<evidence type="ECO:0000256" key="4">
    <source>
        <dbReference type="ARBA" id="ARBA00022553"/>
    </source>
</evidence>
<dbReference type="FunFam" id="1.10.287.130:FF:000001">
    <property type="entry name" value="Two-component sensor histidine kinase"/>
    <property type="match status" value="1"/>
</dbReference>
<dbReference type="CDD" id="cd00082">
    <property type="entry name" value="HisKA"/>
    <property type="match status" value="1"/>
</dbReference>
<dbReference type="CDD" id="cd06225">
    <property type="entry name" value="HAMP"/>
    <property type="match status" value="1"/>
</dbReference>
<dbReference type="CDD" id="cd00130">
    <property type="entry name" value="PAS"/>
    <property type="match status" value="1"/>
</dbReference>
<dbReference type="Pfam" id="PF00512">
    <property type="entry name" value="HisKA"/>
    <property type="match status" value="1"/>
</dbReference>
<dbReference type="PROSITE" id="PS50885">
    <property type="entry name" value="HAMP"/>
    <property type="match status" value="1"/>
</dbReference>
<keyword evidence="9" id="KW-0812">Transmembrane</keyword>
<comment type="subcellular location">
    <subcellularLocation>
        <location evidence="2">Plastid</location>
        <location evidence="2">Chloroplast membrane</location>
        <topology evidence="2">Multi-pass membrane protein</topology>
    </subcellularLocation>
</comment>
<evidence type="ECO:0000256" key="6">
    <source>
        <dbReference type="ARBA" id="ARBA00022777"/>
    </source>
</evidence>
<keyword evidence="4" id="KW-0597">Phosphoprotein</keyword>
<dbReference type="Pfam" id="PF02518">
    <property type="entry name" value="HATPase_c"/>
    <property type="match status" value="1"/>
</dbReference>
<dbReference type="SUPFAM" id="SSF47384">
    <property type="entry name" value="Homodimeric domain of signal transducing histidine kinase"/>
    <property type="match status" value="1"/>
</dbReference>
<keyword evidence="5" id="KW-0808">Transferase</keyword>
<reference evidence="13" key="1">
    <citation type="submission" date="2019-12" db="EMBL/GenBank/DDBJ databases">
        <authorList>
            <person name="Han H."/>
        </authorList>
    </citation>
    <scope>NUCLEOTIDE SEQUENCE</scope>
</reference>
<dbReference type="InterPro" id="IPR003594">
    <property type="entry name" value="HATPase_dom"/>
</dbReference>
<dbReference type="InterPro" id="IPR004358">
    <property type="entry name" value="Sig_transdc_His_kin-like_C"/>
</dbReference>
<dbReference type="InterPro" id="IPR003660">
    <property type="entry name" value="HAMP_dom"/>
</dbReference>
<organism evidence="13">
    <name type="scientific">Grateloupia turuturu</name>
    <dbReference type="NCBI Taxonomy" id="118375"/>
    <lineage>
        <taxon>Eukaryota</taxon>
        <taxon>Rhodophyta</taxon>
        <taxon>Florideophyceae</taxon>
        <taxon>Rhodymeniophycidae</taxon>
        <taxon>Halymeniales</taxon>
        <taxon>Halymeniaceae</taxon>
        <taxon>Grateloupia</taxon>
    </lineage>
</organism>
<keyword evidence="9" id="KW-1133">Transmembrane helix</keyword>
<dbReference type="SMART" id="SM00388">
    <property type="entry name" value="HisKA"/>
    <property type="match status" value="1"/>
</dbReference>
<dbReference type="InterPro" id="IPR035965">
    <property type="entry name" value="PAS-like_dom_sf"/>
</dbReference>
<dbReference type="GO" id="GO:0006355">
    <property type="term" value="P:regulation of DNA-templated transcription"/>
    <property type="evidence" value="ECO:0007669"/>
    <property type="project" value="InterPro"/>
</dbReference>
<evidence type="ECO:0000259" key="10">
    <source>
        <dbReference type="PROSITE" id="PS50109"/>
    </source>
</evidence>
<dbReference type="PANTHER" id="PTHR43711:SF13">
    <property type="entry name" value="DRUG SENSORY PROTEIN A"/>
    <property type="match status" value="1"/>
</dbReference>
<dbReference type="SMART" id="SM00304">
    <property type="entry name" value="HAMP"/>
    <property type="match status" value="1"/>
</dbReference>
<dbReference type="InterPro" id="IPR013767">
    <property type="entry name" value="PAS_fold"/>
</dbReference>
<dbReference type="SUPFAM" id="SSF55785">
    <property type="entry name" value="PYP-like sensor domain (PAS domain)"/>
    <property type="match status" value="1"/>
</dbReference>
<dbReference type="AlphaFoldDB" id="A0A6B9PI59"/>
<dbReference type="Pfam" id="PF00989">
    <property type="entry name" value="PAS"/>
    <property type="match status" value="1"/>
</dbReference>
<dbReference type="CDD" id="cd00075">
    <property type="entry name" value="HATPase"/>
    <property type="match status" value="1"/>
</dbReference>
<keyword evidence="6 13" id="KW-0418">Kinase</keyword>